<protein>
    <submittedName>
        <fullName evidence="1">Uncharacterized protein</fullName>
    </submittedName>
</protein>
<organism evidence="1 2">
    <name type="scientific">Methanoculleus submarinus</name>
    <dbReference type="NCBI Taxonomy" id="204050"/>
    <lineage>
        <taxon>Archaea</taxon>
        <taxon>Methanobacteriati</taxon>
        <taxon>Methanobacteriota</taxon>
        <taxon>Stenosarchaea group</taxon>
        <taxon>Methanomicrobia</taxon>
        <taxon>Methanomicrobiales</taxon>
        <taxon>Methanomicrobiaceae</taxon>
        <taxon>Methanoculleus</taxon>
    </lineage>
</organism>
<gene>
    <name evidence="1" type="ORF">OH143_02360</name>
</gene>
<dbReference type="Proteomes" id="UP001156196">
    <property type="component" value="Chromosome"/>
</dbReference>
<dbReference type="KEGG" id="msum:OH143_02360"/>
<dbReference type="RefSeq" id="WP_011844470.1">
    <property type="nucleotide sequence ID" value="NZ_CP109831.1"/>
</dbReference>
<dbReference type="GeneID" id="4847994"/>
<reference evidence="1" key="1">
    <citation type="submission" date="2022-10" db="EMBL/GenBank/DDBJ databases">
        <title>Complete genome of Methanoculleus submarinus DSM 15122.</title>
        <authorList>
            <person name="Chen S.-C."/>
            <person name="Lai S.-J."/>
            <person name="You Y.-T."/>
        </authorList>
    </citation>
    <scope>NUCLEOTIDE SEQUENCE</scope>
    <source>
        <strain evidence="1">DSM 15122</strain>
    </source>
</reference>
<accession>A0AAX3EA00</accession>
<proteinExistence type="predicted"/>
<dbReference type="AlphaFoldDB" id="A0AAX3EA00"/>
<sequence>MGIFDKLFRTGNAFGVKGVKVPKELIDVANTHDFCHYTINTRNAVTSPPNLVSTEIIQKLLPFPDDEGHFRLNIPQFNMFELHLTPDNDVIFCTVYSLDKEKVPVVTFASMLSVAGMDYSAKMIVDMIASMAQDPVLDDFLDEWITKYKLDEVDNLFQGVSPPACLVCLHPFITCINRETMLQLVDIERTITRAWFTHYALLHCNQYQMIEEMGLG</sequence>
<name>A0AAX3EA00_9EURY</name>
<dbReference type="GeneID" id="76729698"/>
<keyword evidence="2" id="KW-1185">Reference proteome</keyword>
<evidence type="ECO:0000313" key="2">
    <source>
        <dbReference type="Proteomes" id="UP001156196"/>
    </source>
</evidence>
<evidence type="ECO:0000313" key="1">
    <source>
        <dbReference type="EMBL" id="UYU18961.1"/>
    </source>
</evidence>
<dbReference type="EMBL" id="CP109831">
    <property type="protein sequence ID" value="UYU18961.1"/>
    <property type="molecule type" value="Genomic_DNA"/>
</dbReference>